<organism evidence="2 3">
    <name type="scientific">Cymbomonas tetramitiformis</name>
    <dbReference type="NCBI Taxonomy" id="36881"/>
    <lineage>
        <taxon>Eukaryota</taxon>
        <taxon>Viridiplantae</taxon>
        <taxon>Chlorophyta</taxon>
        <taxon>Pyramimonadophyceae</taxon>
        <taxon>Pyramimonadales</taxon>
        <taxon>Pyramimonadaceae</taxon>
        <taxon>Cymbomonas</taxon>
    </lineage>
</organism>
<feature type="transmembrane region" description="Helical" evidence="1">
    <location>
        <begin position="202"/>
        <end position="223"/>
    </location>
</feature>
<name>A0AAE0LHX4_9CHLO</name>
<evidence type="ECO:0000256" key="1">
    <source>
        <dbReference type="SAM" id="Phobius"/>
    </source>
</evidence>
<dbReference type="Proteomes" id="UP001190700">
    <property type="component" value="Unassembled WGS sequence"/>
</dbReference>
<protein>
    <submittedName>
        <fullName evidence="2">Uncharacterized protein</fullName>
    </submittedName>
</protein>
<feature type="transmembrane region" description="Helical" evidence="1">
    <location>
        <begin position="168"/>
        <end position="190"/>
    </location>
</feature>
<dbReference type="PANTHER" id="PTHR33802:SF1">
    <property type="entry name" value="XK-RELATED PROTEIN"/>
    <property type="match status" value="1"/>
</dbReference>
<reference evidence="2 3" key="1">
    <citation type="journal article" date="2015" name="Genome Biol. Evol.">
        <title>Comparative Genomics of a Bacterivorous Green Alga Reveals Evolutionary Causalities and Consequences of Phago-Mixotrophic Mode of Nutrition.</title>
        <authorList>
            <person name="Burns J.A."/>
            <person name="Paasch A."/>
            <person name="Narechania A."/>
            <person name="Kim E."/>
        </authorList>
    </citation>
    <scope>NUCLEOTIDE SEQUENCE [LARGE SCALE GENOMIC DNA]</scope>
    <source>
        <strain evidence="2 3">PLY_AMNH</strain>
    </source>
</reference>
<feature type="transmembrane region" description="Helical" evidence="1">
    <location>
        <begin position="229"/>
        <end position="247"/>
    </location>
</feature>
<dbReference type="PANTHER" id="PTHR33802">
    <property type="entry name" value="SI:CH211-161H7.5-RELATED"/>
    <property type="match status" value="1"/>
</dbReference>
<evidence type="ECO:0000313" key="3">
    <source>
        <dbReference type="Proteomes" id="UP001190700"/>
    </source>
</evidence>
<dbReference type="AlphaFoldDB" id="A0AAE0LHX4"/>
<gene>
    <name evidence="2" type="ORF">CYMTET_6428</name>
</gene>
<keyword evidence="1" id="KW-0472">Membrane</keyword>
<sequence>MRTSYTRRNLLSSPIAPGTQAPVKLKSSRVPLHTHSSSLPRWDTALCRTLHPRLFSGGYRSELQTPEHAFSGQLVLGKASIRKWGVKSVYRQPLLLNTRAAASAVESFEADESRDKNVEVTPLAMRVLFGLAYVAHIASNVAAGIGALGPTVAAVSAAHPTPITPASWAFSIWGIVFLLQGMGVLTWILNPRGGEEGATVDAVAFTAAPLWALGWAFQTAWLLYFTSQKLGPCVLCLLGAAGSLLLATAQLRAFTSSTRTVRLASLRMWGFIVPSAVNAAWLTVAVALGLLQWGAGSPGTVPAWASTALLALLLVGNWLIEAPAAALPWATKAEPTHREPHPNLAYSLTLVWALQAVRVAHMENVLVCCSPNYVERPMSHFSVTAARG</sequence>
<feature type="transmembrane region" description="Helical" evidence="1">
    <location>
        <begin position="123"/>
        <end position="148"/>
    </location>
</feature>
<keyword evidence="1" id="KW-0812">Transmembrane</keyword>
<accession>A0AAE0LHX4</accession>
<evidence type="ECO:0000313" key="2">
    <source>
        <dbReference type="EMBL" id="KAK3285991.1"/>
    </source>
</evidence>
<comment type="caution">
    <text evidence="2">The sequence shown here is derived from an EMBL/GenBank/DDBJ whole genome shotgun (WGS) entry which is preliminary data.</text>
</comment>
<proteinExistence type="predicted"/>
<feature type="transmembrane region" description="Helical" evidence="1">
    <location>
        <begin position="268"/>
        <end position="295"/>
    </location>
</feature>
<dbReference type="EMBL" id="LGRX02001536">
    <property type="protein sequence ID" value="KAK3285991.1"/>
    <property type="molecule type" value="Genomic_DNA"/>
</dbReference>
<keyword evidence="3" id="KW-1185">Reference proteome</keyword>
<keyword evidence="1" id="KW-1133">Transmembrane helix</keyword>
<feature type="transmembrane region" description="Helical" evidence="1">
    <location>
        <begin position="301"/>
        <end position="320"/>
    </location>
</feature>